<organism evidence="2 3">
    <name type="scientific">Hondaea fermentalgiana</name>
    <dbReference type="NCBI Taxonomy" id="2315210"/>
    <lineage>
        <taxon>Eukaryota</taxon>
        <taxon>Sar</taxon>
        <taxon>Stramenopiles</taxon>
        <taxon>Bigyra</taxon>
        <taxon>Labyrinthulomycetes</taxon>
        <taxon>Thraustochytrida</taxon>
        <taxon>Thraustochytriidae</taxon>
        <taxon>Hondaea</taxon>
    </lineage>
</organism>
<dbReference type="EMBL" id="BEYU01000199">
    <property type="protein sequence ID" value="GBG34547.1"/>
    <property type="molecule type" value="Genomic_DNA"/>
</dbReference>
<evidence type="ECO:0000313" key="2">
    <source>
        <dbReference type="EMBL" id="GBG34547.1"/>
    </source>
</evidence>
<accession>A0A2R5GUK1</accession>
<protein>
    <submittedName>
        <fullName evidence="2">Uncharacterized protein</fullName>
    </submittedName>
</protein>
<keyword evidence="3" id="KW-1185">Reference proteome</keyword>
<evidence type="ECO:0000313" key="3">
    <source>
        <dbReference type="Proteomes" id="UP000241890"/>
    </source>
</evidence>
<evidence type="ECO:0000256" key="1">
    <source>
        <dbReference type="SAM" id="MobiDB-lite"/>
    </source>
</evidence>
<dbReference type="InParanoid" id="A0A2R5GUK1"/>
<dbReference type="AlphaFoldDB" id="A0A2R5GUK1"/>
<feature type="region of interest" description="Disordered" evidence="1">
    <location>
        <begin position="130"/>
        <end position="179"/>
    </location>
</feature>
<sequence length="460" mass="50178">MERAVKQEMPMREPLDAEMDAMLKESFLSDDEVLGLGLQLVKMEDDADDFHHGQLQHHHFGQDMNDDGFRLLDDADANANMDIELAPFLDLGPCGNEERRIGQKNKRQIETPAPTMMPTLAADTFAPLPPLREADDAFDGQSTRSNSSSGDEVSSMASSTASVKRMTATSTTPPQAPRAALTCDLNALSSPSARQNEFMRVVSQPPLEVRTRTKNENRTFGCEVQVLRVPDVANATASVELCYATDTSVVISTMGGTLTRPVTNGRVAFDDLSVSVASPKHAEKEFVLKVTLAGAPDMPVFSTPFYAYSHKSVLKRRREVSLRAASHKAVSSRGGESMHVVGLPFVRSDRLQVVFRVHKSYCCEGCIDDVAAASGSAEVTSAGDSDDANWMSVRATDLEFFSESVLFFRTPTVFRNAMQDVPCSLQVTNDGRNFSASLPVVFTADGAPSPKRHCAIRSRM</sequence>
<gene>
    <name evidence="2" type="ORF">FCC1311_107712</name>
</gene>
<comment type="caution">
    <text evidence="2">The sequence shown here is derived from an EMBL/GenBank/DDBJ whole genome shotgun (WGS) entry which is preliminary data.</text>
</comment>
<reference evidence="2 3" key="1">
    <citation type="submission" date="2017-12" db="EMBL/GenBank/DDBJ databases">
        <title>Sequencing, de novo assembly and annotation of complete genome of a new Thraustochytrid species, strain FCC1311.</title>
        <authorList>
            <person name="Sedici K."/>
            <person name="Godart F."/>
            <person name="Aiese Cigliano R."/>
            <person name="Sanseverino W."/>
            <person name="Barakat M."/>
            <person name="Ortet P."/>
            <person name="Marechal E."/>
            <person name="Cagnac O."/>
            <person name="Amato A."/>
        </authorList>
    </citation>
    <scope>NUCLEOTIDE SEQUENCE [LARGE SCALE GENOMIC DNA]</scope>
</reference>
<dbReference type="OrthoDB" id="17882at2759"/>
<name>A0A2R5GUK1_9STRA</name>
<proteinExistence type="predicted"/>
<feature type="compositionally biased region" description="Polar residues" evidence="1">
    <location>
        <begin position="140"/>
        <end position="173"/>
    </location>
</feature>
<dbReference type="Proteomes" id="UP000241890">
    <property type="component" value="Unassembled WGS sequence"/>
</dbReference>